<dbReference type="RefSeq" id="WP_026655133.1">
    <property type="nucleotide sequence ID" value="NC_022538.1"/>
</dbReference>
<feature type="transmembrane region" description="Helical" evidence="1">
    <location>
        <begin position="57"/>
        <end position="81"/>
    </location>
</feature>
<accession>U4KNK7</accession>
<name>U4KNK7_ALTPJ</name>
<feature type="transmembrane region" description="Helical" evidence="1">
    <location>
        <begin position="30"/>
        <end position="51"/>
    </location>
</feature>
<reference evidence="2 3" key="1">
    <citation type="journal article" date="2013" name="J. Mol. Microbiol. Biotechnol.">
        <title>Analysis of the Complete Genomes of Acholeplasma brassicae , A. palmae and A. laidlawii and Their Comparison to the Obligate Parasites from ' Candidatus Phytoplasma'.</title>
        <authorList>
            <person name="Kube M."/>
            <person name="Siewert C."/>
            <person name="Migdoll A.M."/>
            <person name="Duduk B."/>
            <person name="Holz S."/>
            <person name="Rabus R."/>
            <person name="Seemuller E."/>
            <person name="Mitrovic J."/>
            <person name="Muller I."/>
            <person name="Buttner C."/>
            <person name="Reinhardt R."/>
        </authorList>
    </citation>
    <scope>NUCLEOTIDE SEQUENCE [LARGE SCALE GENOMIC DNA]</scope>
    <source>
        <strain evidence="2 3">J233</strain>
    </source>
</reference>
<organism evidence="2 3">
    <name type="scientific">Alteracholeplasma palmae (strain ATCC 49389 / J233)</name>
    <name type="common">Acholeplasma palmae</name>
    <dbReference type="NCBI Taxonomy" id="1318466"/>
    <lineage>
        <taxon>Bacteria</taxon>
        <taxon>Bacillati</taxon>
        <taxon>Mycoplasmatota</taxon>
        <taxon>Mollicutes</taxon>
        <taxon>Acholeplasmatales</taxon>
        <taxon>Acholeplasmataceae</taxon>
        <taxon>Acholeplasma</taxon>
    </lineage>
</organism>
<sequence length="178" mass="20895">MTKNELMYTYALDEYKNVVNRKNEIRNRDFTFYSFSVPIITALVTFIFSITTEYPCAKIILLIFSSLLFVVSLVIFLMIYVPSNQMSYKPKDIVNDLRNIESNESYKSYVELLLLNVDQKEEISEKLYNQLAQGFLAERYAEIIDEYEKKNLYFKKLFIILSTTIIATLVLLLISIII</sequence>
<dbReference type="STRING" id="1318466.BN85402030"/>
<evidence type="ECO:0000313" key="3">
    <source>
        <dbReference type="Proteomes" id="UP000032740"/>
    </source>
</evidence>
<dbReference type="KEGG" id="apal:BN85402030"/>
<keyword evidence="1" id="KW-0812">Transmembrane</keyword>
<protein>
    <submittedName>
        <fullName evidence="2">Uncharacterized protein</fullName>
    </submittedName>
</protein>
<evidence type="ECO:0000313" key="2">
    <source>
        <dbReference type="EMBL" id="CCV63780.1"/>
    </source>
</evidence>
<keyword evidence="1" id="KW-0472">Membrane</keyword>
<dbReference type="Proteomes" id="UP000032740">
    <property type="component" value="Chromosome"/>
</dbReference>
<keyword evidence="3" id="KW-1185">Reference proteome</keyword>
<keyword evidence="1" id="KW-1133">Transmembrane helix</keyword>
<dbReference type="EMBL" id="FO681347">
    <property type="protein sequence ID" value="CCV63780.1"/>
    <property type="molecule type" value="Genomic_DNA"/>
</dbReference>
<evidence type="ECO:0000256" key="1">
    <source>
        <dbReference type="SAM" id="Phobius"/>
    </source>
</evidence>
<feature type="transmembrane region" description="Helical" evidence="1">
    <location>
        <begin position="157"/>
        <end position="177"/>
    </location>
</feature>
<proteinExistence type="predicted"/>
<gene>
    <name evidence="2" type="ORF">BN85402030</name>
</gene>
<dbReference type="HOGENOM" id="CLU_1507477_0_0_14"/>
<dbReference type="AlphaFoldDB" id="U4KNK7"/>